<dbReference type="AlphaFoldDB" id="A0A1Y6CVK6"/>
<evidence type="ECO:0000313" key="1">
    <source>
        <dbReference type="EMBL" id="SMF82216.1"/>
    </source>
</evidence>
<dbReference type="STRING" id="1513793.SAMN06296036_14011"/>
<dbReference type="Proteomes" id="UP000192907">
    <property type="component" value="Unassembled WGS sequence"/>
</dbReference>
<gene>
    <name evidence="1" type="ORF">SAMN06296036_14011</name>
</gene>
<sequence>MFKKYIGDSWARHGQDPHGVAERLIHGVSLIKSEQDLIALLKISYHVTISHLKDLSQFEAVLESLQSHSEEHPDLRVAELSAKFSEAASLNMRPAEEQSQKSTAYKVSSYALASASFAHQGNWDEAKKHLELAKKYVDDGNAESEGLRDLAVSSNNIALDVESETSIPDPTATALMIDAALTARKYWEMIGSWLEVERAEYRLSASYLKAQNLDLARQAARNGISICENNGTDPLELFFAYEALAKVENTAQQLSAYAEAVTRMEEMFELIGPDNQPWCQSILESIKELG</sequence>
<name>A0A1Y6CVK6_9BACT</name>
<evidence type="ECO:0008006" key="3">
    <source>
        <dbReference type="Google" id="ProtNLM"/>
    </source>
</evidence>
<keyword evidence="2" id="KW-1185">Reference proteome</keyword>
<reference evidence="2" key="1">
    <citation type="submission" date="2017-04" db="EMBL/GenBank/DDBJ databases">
        <authorList>
            <person name="Varghese N."/>
            <person name="Submissions S."/>
        </authorList>
    </citation>
    <scope>NUCLEOTIDE SEQUENCE [LARGE SCALE GENOMIC DNA]</scope>
    <source>
        <strain evidence="2">RKEM611</strain>
    </source>
</reference>
<dbReference type="EMBL" id="FWZT01000040">
    <property type="protein sequence ID" value="SMF82216.1"/>
    <property type="molecule type" value="Genomic_DNA"/>
</dbReference>
<organism evidence="1 2">
    <name type="scientific">Pseudobacteriovorax antillogorgiicola</name>
    <dbReference type="NCBI Taxonomy" id="1513793"/>
    <lineage>
        <taxon>Bacteria</taxon>
        <taxon>Pseudomonadati</taxon>
        <taxon>Bdellovibrionota</taxon>
        <taxon>Oligoflexia</taxon>
        <taxon>Oligoflexales</taxon>
        <taxon>Pseudobacteriovoracaceae</taxon>
        <taxon>Pseudobacteriovorax</taxon>
    </lineage>
</organism>
<dbReference type="OrthoDB" id="5885326at2"/>
<dbReference type="RefSeq" id="WP_132326079.1">
    <property type="nucleotide sequence ID" value="NZ_FWZT01000040.1"/>
</dbReference>
<protein>
    <recommendedName>
        <fullName evidence="3">Tetratricopeptide repeat-containing protein</fullName>
    </recommendedName>
</protein>
<evidence type="ECO:0000313" key="2">
    <source>
        <dbReference type="Proteomes" id="UP000192907"/>
    </source>
</evidence>
<proteinExistence type="predicted"/>
<accession>A0A1Y6CVK6</accession>